<evidence type="ECO:0000259" key="2">
    <source>
        <dbReference type="Pfam" id="PF00646"/>
    </source>
</evidence>
<dbReference type="InterPro" id="IPR042317">
    <property type="entry name" value="She-1-like"/>
</dbReference>
<organism evidence="4">
    <name type="scientific">Caenorhabditis brenneri</name>
    <name type="common">Nematode worm</name>
    <dbReference type="NCBI Taxonomy" id="135651"/>
    <lineage>
        <taxon>Eukaryota</taxon>
        <taxon>Metazoa</taxon>
        <taxon>Ecdysozoa</taxon>
        <taxon>Nematoda</taxon>
        <taxon>Chromadorea</taxon>
        <taxon>Rhabditida</taxon>
        <taxon>Rhabditina</taxon>
        <taxon>Rhabditomorpha</taxon>
        <taxon>Rhabditoidea</taxon>
        <taxon>Rhabditidae</taxon>
        <taxon>Peloderinae</taxon>
        <taxon>Caenorhabditis</taxon>
    </lineage>
</organism>
<evidence type="ECO:0000256" key="1">
    <source>
        <dbReference type="SAM" id="MobiDB-lite"/>
    </source>
</evidence>
<dbReference type="EMBL" id="GL379846">
    <property type="protein sequence ID" value="EGT54525.1"/>
    <property type="molecule type" value="Genomic_DNA"/>
</dbReference>
<reference evidence="4" key="1">
    <citation type="submission" date="2011-07" db="EMBL/GenBank/DDBJ databases">
        <authorList>
            <consortium name="Caenorhabditis brenneri Sequencing and Analysis Consortium"/>
            <person name="Wilson R.K."/>
        </authorList>
    </citation>
    <scope>NUCLEOTIDE SEQUENCE [LARGE SCALE GENOMIC DNA]</scope>
    <source>
        <strain evidence="4">PB2801</strain>
    </source>
</reference>
<dbReference type="OMA" id="IVCNSEN"/>
<dbReference type="eggNOG" id="ENOG502TJWS">
    <property type="taxonomic scope" value="Eukaryota"/>
</dbReference>
<dbReference type="InParanoid" id="G0N760"/>
<keyword evidence="4" id="KW-1185">Reference proteome</keyword>
<evidence type="ECO:0000313" key="3">
    <source>
        <dbReference type="EMBL" id="EGT54525.1"/>
    </source>
</evidence>
<sequence length="319" mass="37115">MNADVENLTEKTDNLSIGDSNYSTNWNNLSGKLKLQCIEKMELKERLLLRCTSKSEKTLVDSNKIQASFAEFFIFPEQSTVSIKLKNKPTEHLALPRGKNYKFIVPLIESLLQLVSFDQLVIRSSEKIDFTDELSGGQLHVKCFWHESCSNKDLMYWLNALKSSEVETIKFDADLNENFPFDKLLKVPNIWIDKDAEIKKTFLVQVLKDGTMDDFKKTFSDRIVCNSENLIRIRTDNPAKQIALELGIDEGEDYDDIDALQYIRMMVIPSELQEEEYDWNTNKWMNLLDPERDISYWDSDSDVYDSDGPGEWEFDYDDD</sequence>
<evidence type="ECO:0000313" key="4">
    <source>
        <dbReference type="Proteomes" id="UP000008068"/>
    </source>
</evidence>
<dbReference type="OrthoDB" id="10601914at2759"/>
<dbReference type="PANTHER" id="PTHR31006">
    <property type="entry name" value="F-BOX DOMAIN-CONTAINING PROTEIN-RELATED-RELATED"/>
    <property type="match status" value="1"/>
</dbReference>
<feature type="region of interest" description="Disordered" evidence="1">
    <location>
        <begin position="299"/>
        <end position="319"/>
    </location>
</feature>
<dbReference type="HOGENOM" id="CLU_069894_0_0_1"/>
<dbReference type="Pfam" id="PF00646">
    <property type="entry name" value="F-box"/>
    <property type="match status" value="1"/>
</dbReference>
<dbReference type="Proteomes" id="UP000008068">
    <property type="component" value="Unassembled WGS sequence"/>
</dbReference>
<protein>
    <recommendedName>
        <fullName evidence="2">F-box domain-containing protein</fullName>
    </recommendedName>
</protein>
<gene>
    <name evidence="3" type="ORF">CAEBREN_02038</name>
</gene>
<name>G0N760_CAEBE</name>
<dbReference type="PANTHER" id="PTHR31006:SF3">
    <property type="entry name" value="F-BOX DOMAIN-CONTAINING PROTEIN-RELATED"/>
    <property type="match status" value="1"/>
</dbReference>
<proteinExistence type="predicted"/>
<dbReference type="InterPro" id="IPR001810">
    <property type="entry name" value="F-box_dom"/>
</dbReference>
<accession>G0N760</accession>
<feature type="domain" description="F-box" evidence="2">
    <location>
        <begin position="26"/>
        <end position="64"/>
    </location>
</feature>
<dbReference type="AlphaFoldDB" id="G0N760"/>